<reference evidence="1 2" key="1">
    <citation type="submission" date="2018-12" db="EMBL/GenBank/DDBJ databases">
        <title>Unveiling genomic diversity among members of the Bifidobacterium pseudolongum species, a widely distributed gut commensal of the animal kingdom.</title>
        <authorList>
            <person name="Lugli G.A."/>
            <person name="Duranti S."/>
            <person name="Albert K."/>
            <person name="Mancabelli L."/>
            <person name="Napoli S."/>
            <person name="Viappiani A."/>
            <person name="Anzalone R."/>
            <person name="Longhi G."/>
            <person name="Milani C."/>
            <person name="Turroni F."/>
            <person name="Alessandri G."/>
            <person name="Sela D.A."/>
            <person name="Van Sinderen D."/>
            <person name="Ventura M."/>
        </authorList>
    </citation>
    <scope>NUCLEOTIDE SEQUENCE [LARGE SCALE GENOMIC DNA]</scope>
    <source>
        <strain evidence="1 2">2017B</strain>
    </source>
</reference>
<dbReference type="RefSeq" id="WP_129870703.1">
    <property type="nucleotide sequence ID" value="NZ_RYUO01000002.1"/>
</dbReference>
<evidence type="ECO:0000313" key="2">
    <source>
        <dbReference type="Proteomes" id="UP000291920"/>
    </source>
</evidence>
<sequence length="254" mass="27563">MENNVSVAAVRDAFTTVASYATAHAGFPVVLEKLEVLHGFVFTRLAVDGRELEFNTTQTGDAASVARVLAVHTGYMAGELSASIDVADLWNTWWTACNGDDARLAGTSVTPVEAKLEEVQDHVLAAVESDAEHIGNLLKLAEVLRDYDERVRPADCGQIIRGMVETALASDNGTWFVEPEDFIGEGAWHPEAWAEFLEDLEALRSRLGADKVDDLIVPAPGFDPTNEATWPADGIAATFYGDFLKLFDTADFEA</sequence>
<protein>
    <submittedName>
        <fullName evidence="1">Uncharacterized protein</fullName>
    </submittedName>
</protein>
<dbReference type="EMBL" id="RYUT01000002">
    <property type="protein sequence ID" value="RYQ30966.1"/>
    <property type="molecule type" value="Genomic_DNA"/>
</dbReference>
<organism evidence="1 2">
    <name type="scientific">Bifidobacterium pseudolongum subsp. globosum</name>
    <dbReference type="NCBI Taxonomy" id="1690"/>
    <lineage>
        <taxon>Bacteria</taxon>
        <taxon>Bacillati</taxon>
        <taxon>Actinomycetota</taxon>
        <taxon>Actinomycetes</taxon>
        <taxon>Bifidobacteriales</taxon>
        <taxon>Bifidobacteriaceae</taxon>
        <taxon>Bifidobacterium</taxon>
    </lineage>
</organism>
<comment type="caution">
    <text evidence="1">The sequence shown here is derived from an EMBL/GenBank/DDBJ whole genome shotgun (WGS) entry which is preliminary data.</text>
</comment>
<proteinExistence type="predicted"/>
<dbReference type="AlphaFoldDB" id="A0A4Q5ALL4"/>
<accession>A0A4Q5ALL4</accession>
<evidence type="ECO:0000313" key="1">
    <source>
        <dbReference type="EMBL" id="RYQ30966.1"/>
    </source>
</evidence>
<gene>
    <name evidence="1" type="ORF">PG2017B_0776</name>
</gene>
<name>A0A4Q5ALL4_9BIFI</name>
<dbReference type="Proteomes" id="UP000291920">
    <property type="component" value="Unassembled WGS sequence"/>
</dbReference>